<gene>
    <name evidence="6" type="ORF">BF93_08175</name>
</gene>
<evidence type="ECO:0000256" key="2">
    <source>
        <dbReference type="ARBA" id="ARBA00023125"/>
    </source>
</evidence>
<protein>
    <submittedName>
        <fullName evidence="6">Transcriptional regulator</fullName>
    </submittedName>
</protein>
<feature type="compositionally biased region" description="Basic residues" evidence="4">
    <location>
        <begin position="139"/>
        <end position="148"/>
    </location>
</feature>
<feature type="compositionally biased region" description="Basic and acidic residues" evidence="4">
    <location>
        <begin position="116"/>
        <end position="134"/>
    </location>
</feature>
<dbReference type="GO" id="GO:0003700">
    <property type="term" value="F:DNA-binding transcription factor activity"/>
    <property type="evidence" value="ECO:0007669"/>
    <property type="project" value="InterPro"/>
</dbReference>
<dbReference type="InterPro" id="IPR000524">
    <property type="entry name" value="Tscrpt_reg_HTH_GntR"/>
</dbReference>
<dbReference type="HOGENOM" id="CLU_017584_10_1_11"/>
<name>Z9JPE0_9MICO</name>
<dbReference type="InterPro" id="IPR036390">
    <property type="entry name" value="WH_DNA-bd_sf"/>
</dbReference>
<dbReference type="PANTHER" id="PTHR38445">
    <property type="entry name" value="HTH-TYPE TRANSCRIPTIONAL REPRESSOR YTRA"/>
    <property type="match status" value="1"/>
</dbReference>
<feature type="domain" description="HTH gntR-type" evidence="5">
    <location>
        <begin position="11"/>
        <end position="79"/>
    </location>
</feature>
<dbReference type="CDD" id="cd07377">
    <property type="entry name" value="WHTH_GntR"/>
    <property type="match status" value="1"/>
</dbReference>
<keyword evidence="2" id="KW-0238">DNA-binding</keyword>
<organism evidence="6 7">
    <name type="scientific">Brachybacterium phenoliresistens</name>
    <dbReference type="NCBI Taxonomy" id="396014"/>
    <lineage>
        <taxon>Bacteria</taxon>
        <taxon>Bacillati</taxon>
        <taxon>Actinomycetota</taxon>
        <taxon>Actinomycetes</taxon>
        <taxon>Micrococcales</taxon>
        <taxon>Dermabacteraceae</taxon>
        <taxon>Brachybacterium</taxon>
    </lineage>
</organism>
<dbReference type="SUPFAM" id="SSF46785">
    <property type="entry name" value="Winged helix' DNA-binding domain"/>
    <property type="match status" value="1"/>
</dbReference>
<dbReference type="Gene3D" id="1.10.10.10">
    <property type="entry name" value="Winged helix-like DNA-binding domain superfamily/Winged helix DNA-binding domain"/>
    <property type="match status" value="1"/>
</dbReference>
<evidence type="ECO:0000256" key="3">
    <source>
        <dbReference type="ARBA" id="ARBA00023163"/>
    </source>
</evidence>
<evidence type="ECO:0000313" key="6">
    <source>
        <dbReference type="EMBL" id="EWS80019.1"/>
    </source>
</evidence>
<dbReference type="GO" id="GO:0003677">
    <property type="term" value="F:DNA binding"/>
    <property type="evidence" value="ECO:0007669"/>
    <property type="project" value="UniProtKB-KW"/>
</dbReference>
<dbReference type="SMART" id="SM00345">
    <property type="entry name" value="HTH_GNTR"/>
    <property type="match status" value="1"/>
</dbReference>
<dbReference type="STRING" id="396014.BF93_08175"/>
<comment type="caution">
    <text evidence="6">The sequence shown here is derived from an EMBL/GenBank/DDBJ whole genome shotgun (WGS) entry which is preliminary data.</text>
</comment>
<evidence type="ECO:0000313" key="7">
    <source>
        <dbReference type="Proteomes" id="UP000023067"/>
    </source>
</evidence>
<evidence type="ECO:0000259" key="5">
    <source>
        <dbReference type="PROSITE" id="PS50949"/>
    </source>
</evidence>
<keyword evidence="1" id="KW-0805">Transcription regulation</keyword>
<evidence type="ECO:0000256" key="4">
    <source>
        <dbReference type="SAM" id="MobiDB-lite"/>
    </source>
</evidence>
<keyword evidence="7" id="KW-1185">Reference proteome</keyword>
<dbReference type="Proteomes" id="UP000023067">
    <property type="component" value="Unassembled WGS sequence"/>
</dbReference>
<feature type="region of interest" description="Disordered" evidence="4">
    <location>
        <begin position="115"/>
        <end position="148"/>
    </location>
</feature>
<dbReference type="PROSITE" id="PS50949">
    <property type="entry name" value="HTH_GNTR"/>
    <property type="match status" value="1"/>
</dbReference>
<dbReference type="Pfam" id="PF00392">
    <property type="entry name" value="GntR"/>
    <property type="match status" value="1"/>
</dbReference>
<dbReference type="InterPro" id="IPR036388">
    <property type="entry name" value="WH-like_DNA-bd_sf"/>
</dbReference>
<reference evidence="6 7" key="1">
    <citation type="submission" date="2014-02" db="EMBL/GenBank/DDBJ databases">
        <title>Genome sequence of Brachybacterium phenoliresistens strain W13A50.</title>
        <authorList>
            <person name="Wang X."/>
        </authorList>
    </citation>
    <scope>NUCLEOTIDE SEQUENCE [LARGE SCALE GENOMIC DNA]</scope>
    <source>
        <strain evidence="6 7">W13A50</strain>
    </source>
</reference>
<dbReference type="RefSeq" id="WP_084148621.1">
    <property type="nucleotide sequence ID" value="NZ_KK070003.1"/>
</dbReference>
<dbReference type="OrthoDB" id="4307011at2"/>
<sequence>MTPRITLGGGSSPVSQIHDQISGLIGSGQLAPGEPLPSVRQLAKDLAVAPGTVAKAYRSLEQEGLLTTRIGGGTRVSEDAGSTSAAVLQSAQALARTATDEGLSIEEATRILRAVWPDRDPRSGPDRSRYEPPEIRPPSRARHPGSGP</sequence>
<accession>Z9JPE0</accession>
<dbReference type="eggNOG" id="COG1725">
    <property type="taxonomic scope" value="Bacteria"/>
</dbReference>
<dbReference type="PATRIC" id="fig|396014.3.peg.3137"/>
<dbReference type="EMBL" id="JDYK01000020">
    <property type="protein sequence ID" value="EWS80019.1"/>
    <property type="molecule type" value="Genomic_DNA"/>
</dbReference>
<keyword evidence="3" id="KW-0804">Transcription</keyword>
<dbReference type="PANTHER" id="PTHR38445:SF7">
    <property type="entry name" value="GNTR-FAMILY TRANSCRIPTIONAL REGULATOR"/>
    <property type="match status" value="1"/>
</dbReference>
<proteinExistence type="predicted"/>
<dbReference type="AlphaFoldDB" id="Z9JPE0"/>
<evidence type="ECO:0000256" key="1">
    <source>
        <dbReference type="ARBA" id="ARBA00023015"/>
    </source>
</evidence>